<gene>
    <name evidence="2" type="ORF">C2845_PM14G04970</name>
</gene>
<dbReference type="SUPFAM" id="SSF53098">
    <property type="entry name" value="Ribonuclease H-like"/>
    <property type="match status" value="1"/>
</dbReference>
<organism evidence="2 3">
    <name type="scientific">Panicum miliaceum</name>
    <name type="common">Proso millet</name>
    <name type="synonym">Broomcorn millet</name>
    <dbReference type="NCBI Taxonomy" id="4540"/>
    <lineage>
        <taxon>Eukaryota</taxon>
        <taxon>Viridiplantae</taxon>
        <taxon>Streptophyta</taxon>
        <taxon>Embryophyta</taxon>
        <taxon>Tracheophyta</taxon>
        <taxon>Spermatophyta</taxon>
        <taxon>Magnoliopsida</taxon>
        <taxon>Liliopsida</taxon>
        <taxon>Poales</taxon>
        <taxon>Poaceae</taxon>
        <taxon>PACMAD clade</taxon>
        <taxon>Panicoideae</taxon>
        <taxon>Panicodae</taxon>
        <taxon>Paniceae</taxon>
        <taxon>Panicinae</taxon>
        <taxon>Panicum</taxon>
        <taxon>Panicum sect. Panicum</taxon>
    </lineage>
</organism>
<dbReference type="STRING" id="4540.A0A3L6PLF8"/>
<reference evidence="3" key="1">
    <citation type="journal article" date="2019" name="Nat. Commun.">
        <title>The genome of broomcorn millet.</title>
        <authorList>
            <person name="Zou C."/>
            <person name="Miki D."/>
            <person name="Li D."/>
            <person name="Tang Q."/>
            <person name="Xiao L."/>
            <person name="Rajput S."/>
            <person name="Deng P."/>
            <person name="Jia W."/>
            <person name="Huang R."/>
            <person name="Zhang M."/>
            <person name="Sun Y."/>
            <person name="Hu J."/>
            <person name="Fu X."/>
            <person name="Schnable P.S."/>
            <person name="Li F."/>
            <person name="Zhang H."/>
            <person name="Feng B."/>
            <person name="Zhu X."/>
            <person name="Liu R."/>
            <person name="Schnable J.C."/>
            <person name="Zhu J.-K."/>
            <person name="Zhang H."/>
        </authorList>
    </citation>
    <scope>NUCLEOTIDE SEQUENCE [LARGE SCALE GENOMIC DNA]</scope>
</reference>
<sequence length="242" mass="28624">MVKLLRSNLLEKQKLCGKGKLFHHQCTAHVLNLICKAGFEIINPIVHKVRESVKFIEGPTSRKQKFEEIIQQLGIEYEKRPNLDTPTRWNSTYLMLNCCLQLKRAFESLTQQDQEYTCAASLEEWEKARMVCVFLKTFYDATMVISGSHYPTANLYFDEIWEVKIALDNADPEVNADLFETIQYMQRKFRRYWKLTWLQISFPVIFDPRFKLRFVDFRLKQAFGSQAETKIATMKKILLELF</sequence>
<dbReference type="EMBL" id="PQIB02000016">
    <property type="protein sequence ID" value="RLM60658.1"/>
    <property type="molecule type" value="Genomic_DNA"/>
</dbReference>
<comment type="caution">
    <text evidence="2">The sequence shown here is derived from an EMBL/GenBank/DDBJ whole genome shotgun (WGS) entry which is preliminary data.</text>
</comment>
<dbReference type="PANTHER" id="PTHR23272">
    <property type="entry name" value="BED FINGER-RELATED"/>
    <property type="match status" value="1"/>
</dbReference>
<evidence type="ECO:0000259" key="1">
    <source>
        <dbReference type="Pfam" id="PF14372"/>
    </source>
</evidence>
<keyword evidence="3" id="KW-1185">Reference proteome</keyword>
<dbReference type="Proteomes" id="UP000275267">
    <property type="component" value="Unassembled WGS sequence"/>
</dbReference>
<dbReference type="OrthoDB" id="1935496at2759"/>
<proteinExistence type="predicted"/>
<dbReference type="PANTHER" id="PTHR23272:SF161">
    <property type="entry name" value="ZINC FINGER BED DOMAIN-CONTAINING PROTEIN RICESLEEPER 1-LIKE"/>
    <property type="match status" value="1"/>
</dbReference>
<protein>
    <recommendedName>
        <fullName evidence="1">hAT-like transposase RNase-H fold domain-containing protein</fullName>
    </recommendedName>
</protein>
<dbReference type="Pfam" id="PF14372">
    <property type="entry name" value="hAT-like_RNase-H"/>
    <property type="match status" value="1"/>
</dbReference>
<dbReference type="GO" id="GO:0003677">
    <property type="term" value="F:DNA binding"/>
    <property type="evidence" value="ECO:0007669"/>
    <property type="project" value="InterPro"/>
</dbReference>
<evidence type="ECO:0000313" key="3">
    <source>
        <dbReference type="Proteomes" id="UP000275267"/>
    </source>
</evidence>
<dbReference type="InterPro" id="IPR012337">
    <property type="entry name" value="RNaseH-like_sf"/>
</dbReference>
<dbReference type="AlphaFoldDB" id="A0A3L6PLF8"/>
<evidence type="ECO:0000313" key="2">
    <source>
        <dbReference type="EMBL" id="RLM60658.1"/>
    </source>
</evidence>
<feature type="domain" description="hAT-like transposase RNase-H fold" evidence="1">
    <location>
        <begin position="146"/>
        <end position="242"/>
    </location>
</feature>
<dbReference type="InterPro" id="IPR025525">
    <property type="entry name" value="hAT-like_transposase_RNase-H"/>
</dbReference>
<name>A0A3L6PLF8_PANMI</name>
<accession>A0A3L6PLF8</accession>